<accession>A0A8X6RZE3</accession>
<gene>
    <name evidence="1" type="primary">AVEN_90641_1</name>
    <name evidence="1" type="ORF">TNCV_2494511</name>
</gene>
<evidence type="ECO:0000313" key="2">
    <source>
        <dbReference type="Proteomes" id="UP000887159"/>
    </source>
</evidence>
<name>A0A8X6RZE3_TRICX</name>
<dbReference type="EMBL" id="BMAU01021206">
    <property type="protein sequence ID" value="GFX99270.1"/>
    <property type="molecule type" value="Genomic_DNA"/>
</dbReference>
<reference evidence="1" key="1">
    <citation type="submission" date="2020-08" db="EMBL/GenBank/DDBJ databases">
        <title>Multicomponent nature underlies the extraordinary mechanical properties of spider dragline silk.</title>
        <authorList>
            <person name="Kono N."/>
            <person name="Nakamura H."/>
            <person name="Mori M."/>
            <person name="Yoshida Y."/>
            <person name="Ohtoshi R."/>
            <person name="Malay A.D."/>
            <person name="Moran D.A.P."/>
            <person name="Tomita M."/>
            <person name="Numata K."/>
            <person name="Arakawa K."/>
        </authorList>
    </citation>
    <scope>NUCLEOTIDE SEQUENCE</scope>
</reference>
<sequence length="104" mass="11680">MVALWTVWNVDVPGFNYPRNLESPRLSSRFWQRFQDDANVSRHYSTGHPRVTTPSLACSLLLTGFSYGDHQVPVTTKRTSLNDTVLVVRDCSFGGGRDSSGFQN</sequence>
<comment type="caution">
    <text evidence="1">The sequence shown here is derived from an EMBL/GenBank/DDBJ whole genome shotgun (WGS) entry which is preliminary data.</text>
</comment>
<evidence type="ECO:0000313" key="1">
    <source>
        <dbReference type="EMBL" id="GFX99270.1"/>
    </source>
</evidence>
<protein>
    <submittedName>
        <fullName evidence="1">Uncharacterized protein</fullName>
    </submittedName>
</protein>
<dbReference type="Proteomes" id="UP000887159">
    <property type="component" value="Unassembled WGS sequence"/>
</dbReference>
<keyword evidence="2" id="KW-1185">Reference proteome</keyword>
<proteinExistence type="predicted"/>
<organism evidence="1 2">
    <name type="scientific">Trichonephila clavipes</name>
    <name type="common">Golden silk orbweaver</name>
    <name type="synonym">Nephila clavipes</name>
    <dbReference type="NCBI Taxonomy" id="2585209"/>
    <lineage>
        <taxon>Eukaryota</taxon>
        <taxon>Metazoa</taxon>
        <taxon>Ecdysozoa</taxon>
        <taxon>Arthropoda</taxon>
        <taxon>Chelicerata</taxon>
        <taxon>Arachnida</taxon>
        <taxon>Araneae</taxon>
        <taxon>Araneomorphae</taxon>
        <taxon>Entelegynae</taxon>
        <taxon>Araneoidea</taxon>
        <taxon>Nephilidae</taxon>
        <taxon>Trichonephila</taxon>
    </lineage>
</organism>
<dbReference type="AlphaFoldDB" id="A0A8X6RZE3"/>